<dbReference type="SUPFAM" id="SSF81345">
    <property type="entry name" value="ABC transporter involved in vitamin B12 uptake, BtuC"/>
    <property type="match status" value="1"/>
</dbReference>
<dbReference type="PANTHER" id="PTHR30472:SF25">
    <property type="entry name" value="ABC TRANSPORTER PERMEASE PROTEIN MJ0876-RELATED"/>
    <property type="match status" value="1"/>
</dbReference>
<dbReference type="Gene3D" id="1.10.3470.10">
    <property type="entry name" value="ABC transporter involved in vitamin B12 uptake, BtuC"/>
    <property type="match status" value="1"/>
</dbReference>
<comment type="caution">
    <text evidence="11">The sequence shown here is derived from an EMBL/GenBank/DDBJ whole genome shotgun (WGS) entry which is preliminary data.</text>
</comment>
<evidence type="ECO:0000256" key="4">
    <source>
        <dbReference type="ARBA" id="ARBA00022475"/>
    </source>
</evidence>
<evidence type="ECO:0000256" key="5">
    <source>
        <dbReference type="ARBA" id="ARBA00022692"/>
    </source>
</evidence>
<organism evidence="11">
    <name type="scientific">marine sediment metagenome</name>
    <dbReference type="NCBI Taxonomy" id="412755"/>
    <lineage>
        <taxon>unclassified sequences</taxon>
        <taxon>metagenomes</taxon>
        <taxon>ecological metagenomes</taxon>
    </lineage>
</organism>
<dbReference type="EMBL" id="LAZR01000879">
    <property type="protein sequence ID" value="KKN55560.1"/>
    <property type="molecule type" value="Genomic_DNA"/>
</dbReference>
<gene>
    <name evidence="11" type="ORF">LCGC14_0580900</name>
</gene>
<protein>
    <recommendedName>
        <fullName evidence="10">Fe/B12 periplasmic-binding domain-containing protein</fullName>
    </recommendedName>
</protein>
<keyword evidence="3" id="KW-0813">Transport</keyword>
<feature type="domain" description="Fe/B12 periplasmic-binding" evidence="10">
    <location>
        <begin position="31"/>
        <end position="280"/>
    </location>
</feature>
<feature type="transmembrane region" description="Helical" evidence="9">
    <location>
        <begin position="518"/>
        <end position="536"/>
    </location>
</feature>
<dbReference type="InterPro" id="IPR002491">
    <property type="entry name" value="ABC_transptr_periplasmic_BD"/>
</dbReference>
<feature type="transmembrane region" description="Helical" evidence="9">
    <location>
        <begin position="295"/>
        <end position="315"/>
    </location>
</feature>
<comment type="similarity">
    <text evidence="2">Belongs to the binding-protein-dependent transport system permease family. FecCD subfamily.</text>
</comment>
<dbReference type="InterPro" id="IPR000522">
    <property type="entry name" value="ABC_transptr_permease_BtuC"/>
</dbReference>
<keyword evidence="7 9" id="KW-1133">Transmembrane helix</keyword>
<reference evidence="11" key="1">
    <citation type="journal article" date="2015" name="Nature">
        <title>Complex archaea that bridge the gap between prokaryotes and eukaryotes.</title>
        <authorList>
            <person name="Spang A."/>
            <person name="Saw J.H."/>
            <person name="Jorgensen S.L."/>
            <person name="Zaremba-Niedzwiedzka K."/>
            <person name="Martijn J."/>
            <person name="Lind A.E."/>
            <person name="van Eijk R."/>
            <person name="Schleper C."/>
            <person name="Guy L."/>
            <person name="Ettema T.J."/>
        </authorList>
    </citation>
    <scope>NUCLEOTIDE SEQUENCE</scope>
</reference>
<dbReference type="SUPFAM" id="SSF53807">
    <property type="entry name" value="Helical backbone' metal receptor"/>
    <property type="match status" value="1"/>
</dbReference>
<evidence type="ECO:0000256" key="7">
    <source>
        <dbReference type="ARBA" id="ARBA00022989"/>
    </source>
</evidence>
<comment type="subcellular location">
    <subcellularLocation>
        <location evidence="1">Cell membrane</location>
        <topology evidence="1">Multi-pass membrane protein</topology>
    </subcellularLocation>
</comment>
<dbReference type="GO" id="GO:0005886">
    <property type="term" value="C:plasma membrane"/>
    <property type="evidence" value="ECO:0007669"/>
    <property type="project" value="UniProtKB-SubCell"/>
</dbReference>
<evidence type="ECO:0000256" key="2">
    <source>
        <dbReference type="ARBA" id="ARBA00007935"/>
    </source>
</evidence>
<evidence type="ECO:0000256" key="9">
    <source>
        <dbReference type="SAM" id="Phobius"/>
    </source>
</evidence>
<evidence type="ECO:0000256" key="8">
    <source>
        <dbReference type="ARBA" id="ARBA00023136"/>
    </source>
</evidence>
<keyword evidence="6" id="KW-0732">Signal</keyword>
<dbReference type="Pfam" id="PF01032">
    <property type="entry name" value="FecCD"/>
    <property type="match status" value="1"/>
</dbReference>
<dbReference type="NCBIfam" id="NF038402">
    <property type="entry name" value="TroA_like"/>
    <property type="match status" value="1"/>
</dbReference>
<keyword evidence="4" id="KW-1003">Cell membrane</keyword>
<feature type="transmembrane region" description="Helical" evidence="9">
    <location>
        <begin position="430"/>
        <end position="451"/>
    </location>
</feature>
<evidence type="ECO:0000256" key="1">
    <source>
        <dbReference type="ARBA" id="ARBA00004651"/>
    </source>
</evidence>
<dbReference type="PROSITE" id="PS50983">
    <property type="entry name" value="FE_B12_PBP"/>
    <property type="match status" value="1"/>
</dbReference>
<feature type="transmembrane region" description="Helical" evidence="9">
    <location>
        <begin position="388"/>
        <end position="410"/>
    </location>
</feature>
<dbReference type="Pfam" id="PF01497">
    <property type="entry name" value="Peripla_BP_2"/>
    <property type="match status" value="1"/>
</dbReference>
<feature type="transmembrane region" description="Helical" evidence="9">
    <location>
        <begin position="327"/>
        <end position="349"/>
    </location>
</feature>
<evidence type="ECO:0000259" key="10">
    <source>
        <dbReference type="PROSITE" id="PS50983"/>
    </source>
</evidence>
<evidence type="ECO:0000313" key="11">
    <source>
        <dbReference type="EMBL" id="KKN55560.1"/>
    </source>
</evidence>
<keyword evidence="8 9" id="KW-0472">Membrane</keyword>
<dbReference type="AlphaFoldDB" id="A0A0F9RGD3"/>
<dbReference type="CDD" id="cd06550">
    <property type="entry name" value="TM_ABC_iron-siderophores_like"/>
    <property type="match status" value="1"/>
</dbReference>
<sequence length="661" mass="69701">MIRMTIIVALSLCLVQAGPARADDAAAEGPRIVSFSPALTRILFDMNLGHHVVGVTRFCRLPDGIERPRIGDAETISAETILAVRPDIILTQSWPERFRGVTDADSRVKIVAIPIERLDDVPVAIERIGEVVGQPELAAATRDAFLARLASVRRSVAGREPVRVLFVMGTDRPTACGPDNFIHDLIELAGGTNAGADVAGTTPWRPTHIDAIVATAPDVIVCYVPAAQADRARTYWLQWSNLPAARAGRVVVMTGPDWLRPSMRLAELAAVLAEKIHPDLAGATTAEVSLWRARLLRWLAAAVVGAGLAIGGMALQGLLRNPLADPYILGVSSGAGVGVLLGMAAAASWSAVPEWASTPALAFVGAMVTCAVVYALAQRGGRLDPYTLILAGVIANTFNGAILLAIYLYVDVYRIAEFTHWAMGRLPDSVDVRLLIMCGGLVIVGGCALLWQAAAANVLTLGDQVAASTGVAVGRLRIVTFTAVGLMTAAAVALAGPIGFVGLIVPHICRMIVGPDQRIGLVTSAVAGAVLLWGAFPDVIPWTPEFLTNRVVMLAIATPVQFWVGWRFYKGAWAGLKHKTTDMNTLIEYTNASAVAVTLNTGVGKTGNILIIKQTGAGQVTVSGSATLESSIGNKTRTQDSVITLVCIATDTWSLYGDMGA</sequence>
<feature type="transmembrane region" description="Helical" evidence="9">
    <location>
        <begin position="355"/>
        <end position="376"/>
    </location>
</feature>
<name>A0A0F9RGD3_9ZZZZ</name>
<dbReference type="InterPro" id="IPR037294">
    <property type="entry name" value="ABC_BtuC-like"/>
</dbReference>
<feature type="transmembrane region" description="Helical" evidence="9">
    <location>
        <begin position="484"/>
        <end position="506"/>
    </location>
</feature>
<dbReference type="GO" id="GO:0022857">
    <property type="term" value="F:transmembrane transporter activity"/>
    <property type="evidence" value="ECO:0007669"/>
    <property type="project" value="InterPro"/>
</dbReference>
<accession>A0A0F9RGD3</accession>
<evidence type="ECO:0000256" key="6">
    <source>
        <dbReference type="ARBA" id="ARBA00022729"/>
    </source>
</evidence>
<proteinExistence type="inferred from homology"/>
<feature type="transmembrane region" description="Helical" evidence="9">
    <location>
        <begin position="551"/>
        <end position="569"/>
    </location>
</feature>
<keyword evidence="5 9" id="KW-0812">Transmembrane</keyword>
<evidence type="ECO:0000256" key="3">
    <source>
        <dbReference type="ARBA" id="ARBA00022448"/>
    </source>
</evidence>
<dbReference type="PANTHER" id="PTHR30472">
    <property type="entry name" value="FERRIC ENTEROBACTIN TRANSPORT SYSTEM PERMEASE PROTEIN"/>
    <property type="match status" value="1"/>
</dbReference>
<dbReference type="Gene3D" id="3.40.50.1980">
    <property type="entry name" value="Nitrogenase molybdenum iron protein domain"/>
    <property type="match status" value="2"/>
</dbReference>
<dbReference type="InterPro" id="IPR054828">
    <property type="entry name" value="Vit_B12_bind_prot"/>
</dbReference>